<dbReference type="PANTHER" id="PTHR24304">
    <property type="entry name" value="CYTOCHROME P450 FAMILY 7"/>
    <property type="match status" value="1"/>
</dbReference>
<proteinExistence type="inferred from homology"/>
<evidence type="ECO:0000256" key="3">
    <source>
        <dbReference type="ARBA" id="ARBA00022617"/>
    </source>
</evidence>
<keyword evidence="9" id="KW-1133">Transmembrane helix</keyword>
<accession>A0AAN6WQF9</accession>
<dbReference type="EMBL" id="MU864485">
    <property type="protein sequence ID" value="KAK4184517.1"/>
    <property type="molecule type" value="Genomic_DNA"/>
</dbReference>
<evidence type="ECO:0000256" key="5">
    <source>
        <dbReference type="ARBA" id="ARBA00023004"/>
    </source>
</evidence>
<feature type="transmembrane region" description="Helical" evidence="9">
    <location>
        <begin position="12"/>
        <end position="34"/>
    </location>
</feature>
<protein>
    <submittedName>
        <fullName evidence="10">Cytochrome P450</fullName>
    </submittedName>
</protein>
<evidence type="ECO:0000256" key="6">
    <source>
        <dbReference type="ARBA" id="ARBA00023033"/>
    </source>
</evidence>
<dbReference type="InterPro" id="IPR036396">
    <property type="entry name" value="Cyt_P450_sf"/>
</dbReference>
<keyword evidence="3 7" id="KW-0349">Heme</keyword>
<evidence type="ECO:0000256" key="8">
    <source>
        <dbReference type="RuleBase" id="RU000461"/>
    </source>
</evidence>
<gene>
    <name evidence="10" type="ORF">QBC35DRAFT_505774</name>
</gene>
<evidence type="ECO:0000256" key="9">
    <source>
        <dbReference type="SAM" id="Phobius"/>
    </source>
</evidence>
<dbReference type="InterPro" id="IPR001128">
    <property type="entry name" value="Cyt_P450"/>
</dbReference>
<keyword evidence="8" id="KW-0560">Oxidoreductase</keyword>
<feature type="binding site" description="axial binding residue" evidence="7">
    <location>
        <position position="472"/>
    </location>
    <ligand>
        <name>heme</name>
        <dbReference type="ChEBI" id="CHEBI:30413"/>
    </ligand>
    <ligandPart>
        <name>Fe</name>
        <dbReference type="ChEBI" id="CHEBI:18248"/>
    </ligandPart>
</feature>
<evidence type="ECO:0000256" key="1">
    <source>
        <dbReference type="ARBA" id="ARBA00001971"/>
    </source>
</evidence>
<dbReference type="PROSITE" id="PS00086">
    <property type="entry name" value="CYTOCHROME_P450"/>
    <property type="match status" value="1"/>
</dbReference>
<dbReference type="PRINTS" id="PR00465">
    <property type="entry name" value="EP450IV"/>
</dbReference>
<reference evidence="10" key="2">
    <citation type="submission" date="2023-05" db="EMBL/GenBank/DDBJ databases">
        <authorList>
            <consortium name="Lawrence Berkeley National Laboratory"/>
            <person name="Steindorff A."/>
            <person name="Hensen N."/>
            <person name="Bonometti L."/>
            <person name="Westerberg I."/>
            <person name="Brannstrom I.O."/>
            <person name="Guillou S."/>
            <person name="Cros-Aarteil S."/>
            <person name="Calhoun S."/>
            <person name="Haridas S."/>
            <person name="Kuo A."/>
            <person name="Mondo S."/>
            <person name="Pangilinan J."/>
            <person name="Riley R."/>
            <person name="Labutti K."/>
            <person name="Andreopoulos B."/>
            <person name="Lipzen A."/>
            <person name="Chen C."/>
            <person name="Yanf M."/>
            <person name="Daum C."/>
            <person name="Ng V."/>
            <person name="Clum A."/>
            <person name="Ohm R."/>
            <person name="Martin F."/>
            <person name="Silar P."/>
            <person name="Natvig D."/>
            <person name="Lalanne C."/>
            <person name="Gautier V."/>
            <person name="Ament-Velasquez S.L."/>
            <person name="Kruys A."/>
            <person name="Hutchinson M.I."/>
            <person name="Powell A.J."/>
            <person name="Barry K."/>
            <person name="Miller A.N."/>
            <person name="Grigoriev I.V."/>
            <person name="Debuchy R."/>
            <person name="Gladieux P."/>
            <person name="Thoren M.H."/>
            <person name="Johannesson H."/>
        </authorList>
    </citation>
    <scope>NUCLEOTIDE SEQUENCE</scope>
    <source>
        <strain evidence="10">PSN309</strain>
    </source>
</reference>
<keyword evidence="4 7" id="KW-0479">Metal-binding</keyword>
<comment type="caution">
    <text evidence="10">The sequence shown here is derived from an EMBL/GenBank/DDBJ whole genome shotgun (WGS) entry which is preliminary data.</text>
</comment>
<dbReference type="SUPFAM" id="SSF48264">
    <property type="entry name" value="Cytochrome P450"/>
    <property type="match status" value="1"/>
</dbReference>
<evidence type="ECO:0000256" key="2">
    <source>
        <dbReference type="ARBA" id="ARBA00010617"/>
    </source>
</evidence>
<dbReference type="AlphaFoldDB" id="A0AAN6WQF9"/>
<keyword evidence="9" id="KW-0812">Transmembrane</keyword>
<dbReference type="CDD" id="cd11040">
    <property type="entry name" value="CYP7_CYP8-like"/>
    <property type="match status" value="1"/>
</dbReference>
<keyword evidence="11" id="KW-1185">Reference proteome</keyword>
<evidence type="ECO:0000313" key="11">
    <source>
        <dbReference type="Proteomes" id="UP001302126"/>
    </source>
</evidence>
<organism evidence="10 11">
    <name type="scientific">Podospora australis</name>
    <dbReference type="NCBI Taxonomy" id="1536484"/>
    <lineage>
        <taxon>Eukaryota</taxon>
        <taxon>Fungi</taxon>
        <taxon>Dikarya</taxon>
        <taxon>Ascomycota</taxon>
        <taxon>Pezizomycotina</taxon>
        <taxon>Sordariomycetes</taxon>
        <taxon>Sordariomycetidae</taxon>
        <taxon>Sordariales</taxon>
        <taxon>Podosporaceae</taxon>
        <taxon>Podospora</taxon>
    </lineage>
</organism>
<evidence type="ECO:0000313" key="10">
    <source>
        <dbReference type="EMBL" id="KAK4184517.1"/>
    </source>
</evidence>
<dbReference type="PANTHER" id="PTHR24304:SF2">
    <property type="entry name" value="24-HYDROXYCHOLESTEROL 7-ALPHA-HYDROXYLASE"/>
    <property type="match status" value="1"/>
</dbReference>
<sequence>MYVSMSNIPIVVAALAVGAVSACILTFVLTTIQFHLDVWRQHKQEPKPGERPVAITVPLKPHALPVLGSTTFGFFSKKIGRMWNVLLQECARWDLKAISVLLAGTRTHILFKPASILSEFREKKLTRQKQARLLATNVLGMTYEQAVRTFPDPPPDPKTQVTLERVHAEFLLTPVPTTTMTNKFMECFLDSISKQDDSAEVSLYAWIKEKLFEASVIALFGSELLRMYPDLHRDFWVWERNLMTLLFGTPKFLARDAFEARENMLDKLESWLAHGYKHTSERDDAVEWEPYFGAKVMRKRHEYYQQQGLTLRSQAGKEMIFLAGILSNAIPTIGWLLTHLFSPTSPPDLLPKITEEVKRCQDPASGALDIAALTRLPLLNSTANEVLRLYMDLLIIRQVDSDAVLDNIPVRRGEQTMASSWMAHRHPDNFPHPDRFQPERFLRKDAEKGTVSCSISGLGGKYFPFGGGHHMCPGRNFARQEIVGTVAVILLNFDVEFVSFVDANGTPCAEFPKMIDALPGNQVMGLKGDTRVRITKKRKN</sequence>
<dbReference type="Gene3D" id="1.10.630.10">
    <property type="entry name" value="Cytochrome P450"/>
    <property type="match status" value="1"/>
</dbReference>
<keyword evidence="6 8" id="KW-0503">Monooxygenase</keyword>
<keyword evidence="9" id="KW-0472">Membrane</keyword>
<dbReference type="InterPro" id="IPR017972">
    <property type="entry name" value="Cyt_P450_CS"/>
</dbReference>
<evidence type="ECO:0000256" key="4">
    <source>
        <dbReference type="ARBA" id="ARBA00022723"/>
    </source>
</evidence>
<dbReference type="GO" id="GO:0008395">
    <property type="term" value="F:steroid hydroxylase activity"/>
    <property type="evidence" value="ECO:0007669"/>
    <property type="project" value="TreeGrafter"/>
</dbReference>
<dbReference type="GO" id="GO:0016705">
    <property type="term" value="F:oxidoreductase activity, acting on paired donors, with incorporation or reduction of molecular oxygen"/>
    <property type="evidence" value="ECO:0007669"/>
    <property type="project" value="InterPro"/>
</dbReference>
<name>A0AAN6WQF9_9PEZI</name>
<dbReference type="GO" id="GO:0005506">
    <property type="term" value="F:iron ion binding"/>
    <property type="evidence" value="ECO:0007669"/>
    <property type="project" value="InterPro"/>
</dbReference>
<reference evidence="10" key="1">
    <citation type="journal article" date="2023" name="Mol. Phylogenet. Evol.">
        <title>Genome-scale phylogeny and comparative genomics of the fungal order Sordariales.</title>
        <authorList>
            <person name="Hensen N."/>
            <person name="Bonometti L."/>
            <person name="Westerberg I."/>
            <person name="Brannstrom I.O."/>
            <person name="Guillou S."/>
            <person name="Cros-Aarteil S."/>
            <person name="Calhoun S."/>
            <person name="Haridas S."/>
            <person name="Kuo A."/>
            <person name="Mondo S."/>
            <person name="Pangilinan J."/>
            <person name="Riley R."/>
            <person name="LaButti K."/>
            <person name="Andreopoulos B."/>
            <person name="Lipzen A."/>
            <person name="Chen C."/>
            <person name="Yan M."/>
            <person name="Daum C."/>
            <person name="Ng V."/>
            <person name="Clum A."/>
            <person name="Steindorff A."/>
            <person name="Ohm R.A."/>
            <person name="Martin F."/>
            <person name="Silar P."/>
            <person name="Natvig D.O."/>
            <person name="Lalanne C."/>
            <person name="Gautier V."/>
            <person name="Ament-Velasquez S.L."/>
            <person name="Kruys A."/>
            <person name="Hutchinson M.I."/>
            <person name="Powell A.J."/>
            <person name="Barry K."/>
            <person name="Miller A.N."/>
            <person name="Grigoriev I.V."/>
            <person name="Debuchy R."/>
            <person name="Gladieux P."/>
            <person name="Hiltunen Thoren M."/>
            <person name="Johannesson H."/>
        </authorList>
    </citation>
    <scope>NUCLEOTIDE SEQUENCE</scope>
    <source>
        <strain evidence="10">PSN309</strain>
    </source>
</reference>
<dbReference type="InterPro" id="IPR002403">
    <property type="entry name" value="Cyt_P450_E_grp-IV"/>
</dbReference>
<dbReference type="InterPro" id="IPR050529">
    <property type="entry name" value="CYP450_sterol_14alpha_dmase"/>
</dbReference>
<comment type="cofactor">
    <cofactor evidence="1 7">
        <name>heme</name>
        <dbReference type="ChEBI" id="CHEBI:30413"/>
    </cofactor>
</comment>
<evidence type="ECO:0000256" key="7">
    <source>
        <dbReference type="PIRSR" id="PIRSR602403-1"/>
    </source>
</evidence>
<keyword evidence="5 7" id="KW-0408">Iron</keyword>
<dbReference type="Proteomes" id="UP001302126">
    <property type="component" value="Unassembled WGS sequence"/>
</dbReference>
<comment type="similarity">
    <text evidence="2 8">Belongs to the cytochrome P450 family.</text>
</comment>
<dbReference type="GO" id="GO:0020037">
    <property type="term" value="F:heme binding"/>
    <property type="evidence" value="ECO:0007669"/>
    <property type="project" value="InterPro"/>
</dbReference>
<dbReference type="Pfam" id="PF00067">
    <property type="entry name" value="p450"/>
    <property type="match status" value="1"/>
</dbReference>